<feature type="compositionally biased region" description="Basic and acidic residues" evidence="1">
    <location>
        <begin position="1"/>
        <end position="19"/>
    </location>
</feature>
<reference evidence="2 3" key="1">
    <citation type="submission" date="2018-08" db="EMBL/GenBank/DDBJ databases">
        <title>Sequencing the genomes of 1000 actinobacteria strains.</title>
        <authorList>
            <person name="Klenk H.-P."/>
        </authorList>
    </citation>
    <scope>NUCLEOTIDE SEQUENCE [LARGE SCALE GENOMIC DNA]</scope>
    <source>
        <strain evidence="2 3">DSM 22891</strain>
    </source>
</reference>
<dbReference type="EMBL" id="QTUC01000001">
    <property type="protein sequence ID" value="REF35581.1"/>
    <property type="molecule type" value="Genomic_DNA"/>
</dbReference>
<evidence type="ECO:0000313" key="2">
    <source>
        <dbReference type="EMBL" id="REF35581.1"/>
    </source>
</evidence>
<evidence type="ECO:0000256" key="1">
    <source>
        <dbReference type="SAM" id="MobiDB-lite"/>
    </source>
</evidence>
<dbReference type="Proteomes" id="UP000256485">
    <property type="component" value="Unassembled WGS sequence"/>
</dbReference>
<protein>
    <submittedName>
        <fullName evidence="2">Uncharacterized protein</fullName>
    </submittedName>
</protein>
<sequence length="47" mass="5192">MLNHEPEPYRAGSRREAPGKARTSTVFAQGPRGPFDPQQRVGRRTGA</sequence>
<name>A0A3D9VE28_THECX</name>
<gene>
    <name evidence="2" type="ORF">DFJ64_0962</name>
</gene>
<feature type="region of interest" description="Disordered" evidence="1">
    <location>
        <begin position="1"/>
        <end position="47"/>
    </location>
</feature>
<organism evidence="2 3">
    <name type="scientific">Thermasporomyces composti</name>
    <dbReference type="NCBI Taxonomy" id="696763"/>
    <lineage>
        <taxon>Bacteria</taxon>
        <taxon>Bacillati</taxon>
        <taxon>Actinomycetota</taxon>
        <taxon>Actinomycetes</taxon>
        <taxon>Propionibacteriales</taxon>
        <taxon>Nocardioidaceae</taxon>
        <taxon>Thermasporomyces</taxon>
    </lineage>
</organism>
<accession>A0A3D9VE28</accession>
<evidence type="ECO:0000313" key="3">
    <source>
        <dbReference type="Proteomes" id="UP000256485"/>
    </source>
</evidence>
<proteinExistence type="predicted"/>
<dbReference type="AlphaFoldDB" id="A0A3D9VE28"/>
<comment type="caution">
    <text evidence="2">The sequence shown here is derived from an EMBL/GenBank/DDBJ whole genome shotgun (WGS) entry which is preliminary data.</text>
</comment>
<keyword evidence="3" id="KW-1185">Reference proteome</keyword>